<dbReference type="AlphaFoldDB" id="A0A6P1YPN1"/>
<dbReference type="Proteomes" id="UP000464751">
    <property type="component" value="Chromosome"/>
</dbReference>
<gene>
    <name evidence="1" type="ORF">G3A50_17705</name>
</gene>
<dbReference type="EMBL" id="CP048630">
    <property type="protein sequence ID" value="QIB35339.1"/>
    <property type="molecule type" value="Genomic_DNA"/>
</dbReference>
<organism evidence="1 2">
    <name type="scientific">Ancylobacter pratisalsi</name>
    <dbReference type="NCBI Taxonomy" id="1745854"/>
    <lineage>
        <taxon>Bacteria</taxon>
        <taxon>Pseudomonadati</taxon>
        <taxon>Pseudomonadota</taxon>
        <taxon>Alphaproteobacteria</taxon>
        <taxon>Hyphomicrobiales</taxon>
        <taxon>Xanthobacteraceae</taxon>
        <taxon>Ancylobacter</taxon>
    </lineage>
</organism>
<keyword evidence="2" id="KW-1185">Reference proteome</keyword>
<accession>A0A6P1YPN1</accession>
<protein>
    <submittedName>
        <fullName evidence="1">Uncharacterized protein</fullName>
    </submittedName>
</protein>
<evidence type="ECO:0000313" key="1">
    <source>
        <dbReference type="EMBL" id="QIB35339.1"/>
    </source>
</evidence>
<name>A0A6P1YPN1_9HYPH</name>
<sequence length="69" mass="7523">MELILSICLVASPGVCREEALSVSMEQAPVPTQCVMTAMPAIAEWSQTHPKWKVLKWRCGRPGVGGQDI</sequence>
<evidence type="ECO:0000313" key="2">
    <source>
        <dbReference type="Proteomes" id="UP000464751"/>
    </source>
</evidence>
<dbReference type="KEGG" id="apra:G3A50_17705"/>
<reference evidence="1 2" key="1">
    <citation type="submission" date="2020-02" db="EMBL/GenBank/DDBJ databases">
        <authorList>
            <person name="Li G."/>
        </authorList>
    </citation>
    <scope>NUCLEOTIDE SEQUENCE [LARGE SCALE GENOMIC DNA]</scope>
    <source>
        <strain evidence="1 2">DSM 102029</strain>
    </source>
</reference>
<dbReference type="RefSeq" id="WP_163076479.1">
    <property type="nucleotide sequence ID" value="NZ_CP048630.1"/>
</dbReference>
<proteinExistence type="predicted"/>